<dbReference type="STRING" id="556484.B7FPB2"/>
<dbReference type="OrthoDB" id="1065058at2759"/>
<reference evidence="1 2" key="1">
    <citation type="journal article" date="2008" name="Nature">
        <title>The Phaeodactylum genome reveals the evolutionary history of diatom genomes.</title>
        <authorList>
            <person name="Bowler C."/>
            <person name="Allen A.E."/>
            <person name="Badger J.H."/>
            <person name="Grimwood J."/>
            <person name="Jabbari K."/>
            <person name="Kuo A."/>
            <person name="Maheswari U."/>
            <person name="Martens C."/>
            <person name="Maumus F."/>
            <person name="Otillar R.P."/>
            <person name="Rayko E."/>
            <person name="Salamov A."/>
            <person name="Vandepoele K."/>
            <person name="Beszteri B."/>
            <person name="Gruber A."/>
            <person name="Heijde M."/>
            <person name="Katinka M."/>
            <person name="Mock T."/>
            <person name="Valentin K."/>
            <person name="Verret F."/>
            <person name="Berges J.A."/>
            <person name="Brownlee C."/>
            <person name="Cadoret J.P."/>
            <person name="Chiovitti A."/>
            <person name="Choi C.J."/>
            <person name="Coesel S."/>
            <person name="De Martino A."/>
            <person name="Detter J.C."/>
            <person name="Durkin C."/>
            <person name="Falciatore A."/>
            <person name="Fournet J."/>
            <person name="Haruta M."/>
            <person name="Huysman M.J."/>
            <person name="Jenkins B.D."/>
            <person name="Jiroutova K."/>
            <person name="Jorgensen R.E."/>
            <person name="Joubert Y."/>
            <person name="Kaplan A."/>
            <person name="Kroger N."/>
            <person name="Kroth P.G."/>
            <person name="La Roche J."/>
            <person name="Lindquist E."/>
            <person name="Lommer M."/>
            <person name="Martin-Jezequel V."/>
            <person name="Lopez P.J."/>
            <person name="Lucas S."/>
            <person name="Mangogna M."/>
            <person name="McGinnis K."/>
            <person name="Medlin L.K."/>
            <person name="Montsant A."/>
            <person name="Oudot-Le Secq M.P."/>
            <person name="Napoli C."/>
            <person name="Obornik M."/>
            <person name="Parker M.S."/>
            <person name="Petit J.L."/>
            <person name="Porcel B.M."/>
            <person name="Poulsen N."/>
            <person name="Robison M."/>
            <person name="Rychlewski L."/>
            <person name="Rynearson T.A."/>
            <person name="Schmutz J."/>
            <person name="Shapiro H."/>
            <person name="Siaut M."/>
            <person name="Stanley M."/>
            <person name="Sussman M.R."/>
            <person name="Taylor A.R."/>
            <person name="Vardi A."/>
            <person name="von Dassow P."/>
            <person name="Vyverman W."/>
            <person name="Willis A."/>
            <person name="Wyrwicz L.S."/>
            <person name="Rokhsar D.S."/>
            <person name="Weissenbach J."/>
            <person name="Armbrust E.V."/>
            <person name="Green B.R."/>
            <person name="Van de Peer Y."/>
            <person name="Grigoriev I.V."/>
        </authorList>
    </citation>
    <scope>NUCLEOTIDE SEQUENCE [LARGE SCALE GENOMIC DNA]</scope>
    <source>
        <strain evidence="1 2">CCAP 1055/1</strain>
    </source>
</reference>
<accession>B7FPB2</accession>
<dbReference type="KEGG" id="pti:PHATRDRAFT_42723"/>
<dbReference type="eggNOG" id="ENOG502RXU6">
    <property type="taxonomic scope" value="Eukaryota"/>
</dbReference>
<dbReference type="Pfam" id="PF00702">
    <property type="entry name" value="Hydrolase"/>
    <property type="match status" value="1"/>
</dbReference>
<dbReference type="SUPFAM" id="SSF56784">
    <property type="entry name" value="HAD-like"/>
    <property type="match status" value="1"/>
</dbReference>
<dbReference type="PANTHER" id="PTHR43434">
    <property type="entry name" value="PHOSPHOGLYCOLATE PHOSPHATASE"/>
    <property type="match status" value="1"/>
</dbReference>
<gene>
    <name evidence="1" type="ORF">PHATRDRAFT_42723</name>
</gene>
<dbReference type="Gene3D" id="1.10.150.450">
    <property type="match status" value="1"/>
</dbReference>
<dbReference type="InterPro" id="IPR036412">
    <property type="entry name" value="HAD-like_sf"/>
</dbReference>
<proteinExistence type="predicted"/>
<dbReference type="InterPro" id="IPR050155">
    <property type="entry name" value="HAD-like_hydrolase_sf"/>
</dbReference>
<dbReference type="GeneID" id="7196119"/>
<protein>
    <recommendedName>
        <fullName evidence="3">Pyrimidine 5-nucleotidase</fullName>
    </recommendedName>
</protein>
<dbReference type="SFLD" id="SFLDS00003">
    <property type="entry name" value="Haloacid_Dehalogenase"/>
    <property type="match status" value="1"/>
</dbReference>
<dbReference type="GO" id="GO:0008967">
    <property type="term" value="F:phosphoglycolate phosphatase activity"/>
    <property type="evidence" value="ECO:0007669"/>
    <property type="project" value="TreeGrafter"/>
</dbReference>
<dbReference type="EMBL" id="CM000605">
    <property type="protein sequence ID" value="EEC51141.1"/>
    <property type="molecule type" value="Genomic_DNA"/>
</dbReference>
<dbReference type="AlphaFoldDB" id="B7FPB2"/>
<dbReference type="Proteomes" id="UP000000759">
    <property type="component" value="Chromosome 1"/>
</dbReference>
<dbReference type="GO" id="GO:0006281">
    <property type="term" value="P:DNA repair"/>
    <property type="evidence" value="ECO:0007669"/>
    <property type="project" value="TreeGrafter"/>
</dbReference>
<dbReference type="Gene3D" id="3.40.50.1000">
    <property type="entry name" value="HAD superfamily/HAD-like"/>
    <property type="match status" value="1"/>
</dbReference>
<dbReference type="SFLD" id="SFLDG01129">
    <property type="entry name" value="C1.5:_HAD__Beta-PGM__Phosphata"/>
    <property type="match status" value="1"/>
</dbReference>
<dbReference type="InParanoid" id="B7FPB2"/>
<dbReference type="PaxDb" id="2850-Phatr42723"/>
<dbReference type="HOGENOM" id="CLU_1484759_0_0_1"/>
<evidence type="ECO:0000313" key="2">
    <source>
        <dbReference type="Proteomes" id="UP000000759"/>
    </source>
</evidence>
<sequence>MTAETPITTLIFDVDDTLYDVSTGFTDHRNGEAAQRFMMEYLNFPDLESAKKIRDQYFEKYHATAKALTIAEQDGAFPPPDPTKPTKVPRFDPKDLADYWTSNLDFRLLGGKKIKLLQDLESCGLKLVAFSNGPRRYVKRVLVELGLFNVFGDERLYAVDDVLPFCKPEKEAFEKIFADVGVRADECVMIEDSMKNINAPTN</sequence>
<dbReference type="InterPro" id="IPR023214">
    <property type="entry name" value="HAD_sf"/>
</dbReference>
<dbReference type="PANTHER" id="PTHR43434:SF1">
    <property type="entry name" value="PHOSPHOGLYCOLATE PHOSPHATASE"/>
    <property type="match status" value="1"/>
</dbReference>
<keyword evidence="2" id="KW-1185">Reference proteome</keyword>
<organism evidence="1 2">
    <name type="scientific">Phaeodactylum tricornutum (strain CCAP 1055/1)</name>
    <dbReference type="NCBI Taxonomy" id="556484"/>
    <lineage>
        <taxon>Eukaryota</taxon>
        <taxon>Sar</taxon>
        <taxon>Stramenopiles</taxon>
        <taxon>Ochrophyta</taxon>
        <taxon>Bacillariophyta</taxon>
        <taxon>Bacillariophyceae</taxon>
        <taxon>Bacillariophycidae</taxon>
        <taxon>Naviculales</taxon>
        <taxon>Phaeodactylaceae</taxon>
        <taxon>Phaeodactylum</taxon>
    </lineage>
</organism>
<evidence type="ECO:0000313" key="1">
    <source>
        <dbReference type="EMBL" id="EEC51141.1"/>
    </source>
</evidence>
<evidence type="ECO:0008006" key="3">
    <source>
        <dbReference type="Google" id="ProtNLM"/>
    </source>
</evidence>
<name>B7FPB2_PHATC</name>
<dbReference type="RefSeq" id="XP_002176678.1">
    <property type="nucleotide sequence ID" value="XM_002176642.1"/>
</dbReference>
<reference evidence="2" key="2">
    <citation type="submission" date="2008-08" db="EMBL/GenBank/DDBJ databases">
        <authorList>
            <consortium name="Diatom Consortium"/>
            <person name="Grigoriev I."/>
            <person name="Grimwood J."/>
            <person name="Kuo A."/>
            <person name="Otillar R.P."/>
            <person name="Salamov A."/>
            <person name="Detter J.C."/>
            <person name="Lindquist E."/>
            <person name="Shapiro H."/>
            <person name="Lucas S."/>
            <person name="Glavina del Rio T."/>
            <person name="Pitluck S."/>
            <person name="Rokhsar D."/>
            <person name="Bowler C."/>
        </authorList>
    </citation>
    <scope>GENOME REANNOTATION</scope>
    <source>
        <strain evidence="2">CCAP 1055/1</strain>
    </source>
</reference>